<dbReference type="EMBL" id="RBIL01000001">
    <property type="protein sequence ID" value="RKQ91886.1"/>
    <property type="molecule type" value="Genomic_DNA"/>
</dbReference>
<dbReference type="Proteomes" id="UP000278962">
    <property type="component" value="Unassembled WGS sequence"/>
</dbReference>
<protein>
    <submittedName>
        <fullName evidence="4">Uncharacterized protein</fullName>
    </submittedName>
</protein>
<keyword evidence="5" id="KW-1185">Reference proteome</keyword>
<gene>
    <name evidence="4" type="ORF">C8N24_1720</name>
</gene>
<evidence type="ECO:0000313" key="5">
    <source>
        <dbReference type="Proteomes" id="UP000278962"/>
    </source>
</evidence>
<feature type="signal peptide" evidence="3">
    <location>
        <begin position="1"/>
        <end position="18"/>
    </location>
</feature>
<feature type="region of interest" description="Disordered" evidence="1">
    <location>
        <begin position="157"/>
        <end position="177"/>
    </location>
</feature>
<evidence type="ECO:0000256" key="3">
    <source>
        <dbReference type="SAM" id="SignalP"/>
    </source>
</evidence>
<keyword evidence="2" id="KW-1133">Transmembrane helix</keyword>
<keyword evidence="2" id="KW-0812">Transmembrane</keyword>
<evidence type="ECO:0000313" key="4">
    <source>
        <dbReference type="EMBL" id="RKQ91886.1"/>
    </source>
</evidence>
<organism evidence="4 5">
    <name type="scientific">Solirubrobacter pauli</name>
    <dbReference type="NCBI Taxonomy" id="166793"/>
    <lineage>
        <taxon>Bacteria</taxon>
        <taxon>Bacillati</taxon>
        <taxon>Actinomycetota</taxon>
        <taxon>Thermoleophilia</taxon>
        <taxon>Solirubrobacterales</taxon>
        <taxon>Solirubrobacteraceae</taxon>
        <taxon>Solirubrobacter</taxon>
    </lineage>
</organism>
<dbReference type="AlphaFoldDB" id="A0A660LBW7"/>
<feature type="transmembrane region" description="Helical" evidence="2">
    <location>
        <begin position="187"/>
        <end position="208"/>
    </location>
</feature>
<feature type="chain" id="PRO_5039216892" evidence="3">
    <location>
        <begin position="19"/>
        <end position="376"/>
    </location>
</feature>
<accession>A0A660LBW7</accession>
<proteinExistence type="predicted"/>
<sequence length="376" mass="41460">MPAIALALAFSGASTVHAQDRTDFFVEQLKASPVYVSDSVTRRVDDADRKALEREVKAMPVPTYLIVAPDMSVEGVYGDDRLALLRDGLGKDGVYIVSDDRGRLDVGAYGVQLPVRSHDIFMATSYDIDRDAPGMDKIRYALALVRGEPRLPRAQRAVIPPSEGGPQPTPYAGLTDRGDDDGRLSSAALGFSILGSFFVGLTLAVVGLERRYRRRRARGRRHARSTIPAEGVRAQAVDAHARLVRDLGRRKAPSERAVDLEVAAAMALERGKPIDDLGALVLARRGREALKGDERARCFFDPRHKGPVTPTRWQSDRALVEVPACDACAHAIRTNRAPESVWDGDRPYWQRDTVWARTGFGALRRDMRAALAEDRR</sequence>
<name>A0A660LBW7_9ACTN</name>
<comment type="caution">
    <text evidence="4">The sequence shown here is derived from an EMBL/GenBank/DDBJ whole genome shotgun (WGS) entry which is preliminary data.</text>
</comment>
<evidence type="ECO:0000256" key="2">
    <source>
        <dbReference type="SAM" id="Phobius"/>
    </source>
</evidence>
<keyword evidence="2" id="KW-0472">Membrane</keyword>
<reference evidence="4 5" key="1">
    <citation type="submission" date="2018-10" db="EMBL/GenBank/DDBJ databases">
        <title>Genomic Encyclopedia of Archaeal and Bacterial Type Strains, Phase II (KMG-II): from individual species to whole genera.</title>
        <authorList>
            <person name="Goeker M."/>
        </authorList>
    </citation>
    <scope>NUCLEOTIDE SEQUENCE [LARGE SCALE GENOMIC DNA]</scope>
    <source>
        <strain evidence="4 5">DSM 14954</strain>
    </source>
</reference>
<evidence type="ECO:0000256" key="1">
    <source>
        <dbReference type="SAM" id="MobiDB-lite"/>
    </source>
</evidence>
<keyword evidence="3" id="KW-0732">Signal</keyword>